<organism evidence="1 2">
    <name type="scientific">Trichogramma kaykai</name>
    <dbReference type="NCBI Taxonomy" id="54128"/>
    <lineage>
        <taxon>Eukaryota</taxon>
        <taxon>Metazoa</taxon>
        <taxon>Ecdysozoa</taxon>
        <taxon>Arthropoda</taxon>
        <taxon>Hexapoda</taxon>
        <taxon>Insecta</taxon>
        <taxon>Pterygota</taxon>
        <taxon>Neoptera</taxon>
        <taxon>Endopterygota</taxon>
        <taxon>Hymenoptera</taxon>
        <taxon>Apocrita</taxon>
        <taxon>Proctotrupomorpha</taxon>
        <taxon>Chalcidoidea</taxon>
        <taxon>Trichogrammatidae</taxon>
        <taxon>Trichogramma</taxon>
    </lineage>
</organism>
<reference evidence="1 2" key="1">
    <citation type="journal article" date="2024" name="bioRxiv">
        <title>A reference genome for Trichogramma kaykai: A tiny desert-dwelling parasitoid wasp with competing sex-ratio distorters.</title>
        <authorList>
            <person name="Culotta J."/>
            <person name="Lindsey A.R."/>
        </authorList>
    </citation>
    <scope>NUCLEOTIDE SEQUENCE [LARGE SCALE GENOMIC DNA]</scope>
    <source>
        <strain evidence="1 2">KSX58</strain>
    </source>
</reference>
<dbReference type="EMBL" id="JBJJXI010000011">
    <property type="protein sequence ID" value="KAL3407330.1"/>
    <property type="molecule type" value="Genomic_DNA"/>
</dbReference>
<protein>
    <submittedName>
        <fullName evidence="1">Uncharacterized protein</fullName>
    </submittedName>
</protein>
<sequence>MHACFIILVSFEDEKTIGPSIGNEDSNHEEGMALKPLLSSPNSPLTVDKYPWNSGNIEQHQQLVCSA</sequence>
<proteinExistence type="predicted"/>
<evidence type="ECO:0000313" key="1">
    <source>
        <dbReference type="EMBL" id="KAL3407330.1"/>
    </source>
</evidence>
<comment type="caution">
    <text evidence="1">The sequence shown here is derived from an EMBL/GenBank/DDBJ whole genome shotgun (WGS) entry which is preliminary data.</text>
</comment>
<keyword evidence="2" id="KW-1185">Reference proteome</keyword>
<accession>A0ABD2XQF4</accession>
<name>A0ABD2XQF4_9HYME</name>
<dbReference type="AlphaFoldDB" id="A0ABD2XQF4"/>
<gene>
    <name evidence="1" type="ORF">TKK_000593</name>
</gene>
<evidence type="ECO:0000313" key="2">
    <source>
        <dbReference type="Proteomes" id="UP001627154"/>
    </source>
</evidence>
<dbReference type="Proteomes" id="UP001627154">
    <property type="component" value="Unassembled WGS sequence"/>
</dbReference>